<dbReference type="GO" id="GO:0043743">
    <property type="term" value="F:LPPG:FO 2-phospho-L-lactate transferase activity"/>
    <property type="evidence" value="ECO:0007669"/>
    <property type="project" value="InterPro"/>
</dbReference>
<dbReference type="EMBL" id="MHCH01000013">
    <property type="protein sequence ID" value="OGY17937.1"/>
    <property type="molecule type" value="Genomic_DNA"/>
</dbReference>
<reference evidence="2 3" key="1">
    <citation type="journal article" date="2016" name="Nat. Commun.">
        <title>Thousands of microbial genomes shed light on interconnected biogeochemical processes in an aquifer system.</title>
        <authorList>
            <person name="Anantharaman K."/>
            <person name="Brown C.T."/>
            <person name="Hug L.A."/>
            <person name="Sharon I."/>
            <person name="Castelle C.J."/>
            <person name="Probst A.J."/>
            <person name="Thomas B.C."/>
            <person name="Singh A."/>
            <person name="Wilkins M.J."/>
            <person name="Karaoz U."/>
            <person name="Brodie E.L."/>
            <person name="Williams K.H."/>
            <person name="Hubbard S.S."/>
            <person name="Banfield J.F."/>
        </authorList>
    </citation>
    <scope>NUCLEOTIDE SEQUENCE [LARGE SCALE GENOMIC DNA]</scope>
</reference>
<name>A0A1G1VRT6_9BACT</name>
<evidence type="ECO:0000313" key="2">
    <source>
        <dbReference type="EMBL" id="OGY17937.1"/>
    </source>
</evidence>
<dbReference type="SUPFAM" id="SSF142338">
    <property type="entry name" value="CofD-like"/>
    <property type="match status" value="1"/>
</dbReference>
<dbReference type="Pfam" id="PF01933">
    <property type="entry name" value="CofD"/>
    <property type="match status" value="1"/>
</dbReference>
<dbReference type="Gene3D" id="3.40.50.10680">
    <property type="entry name" value="CofD-like domains"/>
    <property type="match status" value="1"/>
</dbReference>
<organism evidence="2 3">
    <name type="scientific">Candidatus Chisholmbacteria bacterium RIFCSPHIGHO2_01_FULL_48_12</name>
    <dbReference type="NCBI Taxonomy" id="1797589"/>
    <lineage>
        <taxon>Bacteria</taxon>
        <taxon>Candidatus Chisholmiibacteriota</taxon>
    </lineage>
</organism>
<dbReference type="CDD" id="cd07187">
    <property type="entry name" value="YvcK_like"/>
    <property type="match status" value="1"/>
</dbReference>
<dbReference type="PANTHER" id="PTHR30135:SF3">
    <property type="entry name" value="GLUCONEOGENESIS FACTOR-RELATED"/>
    <property type="match status" value="1"/>
</dbReference>
<dbReference type="AlphaFoldDB" id="A0A1G1VRT6"/>
<evidence type="ECO:0008006" key="4">
    <source>
        <dbReference type="Google" id="ProtNLM"/>
    </source>
</evidence>
<accession>A0A1G1VRT6</accession>
<dbReference type="Proteomes" id="UP000177324">
    <property type="component" value="Unassembled WGS sequence"/>
</dbReference>
<dbReference type="InterPro" id="IPR002882">
    <property type="entry name" value="CofD"/>
</dbReference>
<proteinExistence type="predicted"/>
<dbReference type="InterPro" id="IPR010119">
    <property type="entry name" value="Gluconeogen_factor"/>
</dbReference>
<comment type="caution">
    <text evidence="2">The sequence shown here is derived from an EMBL/GenBank/DDBJ whole genome shotgun (WGS) entry which is preliminary data.</text>
</comment>
<dbReference type="PANTHER" id="PTHR30135">
    <property type="entry name" value="UNCHARACTERIZED PROTEIN YVCK-RELATED"/>
    <property type="match status" value="1"/>
</dbReference>
<keyword evidence="1" id="KW-0963">Cytoplasm</keyword>
<protein>
    <recommendedName>
        <fullName evidence="4">Gluconeogenesis factor</fullName>
    </recommendedName>
</protein>
<gene>
    <name evidence="2" type="ORF">A2784_00430</name>
</gene>
<sequence length="326" mass="35342">MQRRKKVVVMGGGTGTFVVLSGLKHYQVELTAIVTMADTGGSARFEWDLFGLLPNSDVRKALIGLAEVNGRSGGLLRELFSYRFDKGELAGMTFGNVFLVALSQVLGSQEEAIERAGEILRIKGKVLPVTMDRIDLVARYESGSEVVGEHLIDEPEHDGKLKIVGLAARPKGRVFASARAAIETAEIIVFGPGDLYTSTLAPVVVDDVGKLIAGSKAKLVYVVNLMTKYGQTYGFKASDHVREMEKYVGRKMDGVIINNAVLPAEALAKYEAEQAVQVEDDLGADPRVARADVLQPAEVEPQNGDPLKRSLLRHDPEKLAKVVVNL</sequence>
<dbReference type="NCBIfam" id="TIGR01826">
    <property type="entry name" value="CofD_related"/>
    <property type="match status" value="1"/>
</dbReference>
<dbReference type="STRING" id="1797589.A2784_00430"/>
<evidence type="ECO:0000313" key="3">
    <source>
        <dbReference type="Proteomes" id="UP000177324"/>
    </source>
</evidence>
<dbReference type="InterPro" id="IPR038136">
    <property type="entry name" value="CofD-like_dom_sf"/>
</dbReference>
<evidence type="ECO:0000256" key="1">
    <source>
        <dbReference type="ARBA" id="ARBA00022490"/>
    </source>
</evidence>